<keyword evidence="3" id="KW-0479">Metal-binding</keyword>
<reference evidence="9" key="1">
    <citation type="submission" date="2018-10" db="EMBL/GenBank/DDBJ databases">
        <authorList>
            <person name="Vincent A.T."/>
            <person name="Schiettekatte O."/>
            <person name="Bourhy P."/>
            <person name="Veyrier F.J."/>
            <person name="Picardeau M."/>
        </authorList>
    </citation>
    <scope>NUCLEOTIDE SEQUENCE</scope>
    <source>
        <strain evidence="9">201702690</strain>
    </source>
</reference>
<dbReference type="InterPro" id="IPR004183">
    <property type="entry name" value="Xdiol_dOase_suB"/>
</dbReference>
<evidence type="ECO:0000256" key="5">
    <source>
        <dbReference type="ARBA" id="ARBA00023002"/>
    </source>
</evidence>
<dbReference type="AlphaFoldDB" id="A0A5F1ZYC9"/>
<keyword evidence="6" id="KW-0812">Transmembrane</keyword>
<protein>
    <submittedName>
        <fullName evidence="8">4,5-DOPA dioxygenase extradiol</fullName>
    </submittedName>
</protein>
<keyword evidence="6" id="KW-0472">Membrane</keyword>
<evidence type="ECO:0000313" key="9">
    <source>
        <dbReference type="EMBL" id="TGL42806.1"/>
    </source>
</evidence>
<dbReference type="SUPFAM" id="SSF53213">
    <property type="entry name" value="LigB-like"/>
    <property type="match status" value="1"/>
</dbReference>
<dbReference type="EMBL" id="RQGC01000002">
    <property type="protein sequence ID" value="TGL42806.1"/>
    <property type="molecule type" value="Genomic_DNA"/>
</dbReference>
<feature type="transmembrane region" description="Helical" evidence="6">
    <location>
        <begin position="17"/>
        <end position="37"/>
    </location>
</feature>
<comment type="cofactor">
    <cofactor evidence="1">
        <name>Zn(2+)</name>
        <dbReference type="ChEBI" id="CHEBI:29105"/>
    </cofactor>
</comment>
<comment type="caution">
    <text evidence="8">The sequence shown here is derived from an EMBL/GenBank/DDBJ whole genome shotgun (WGS) entry which is preliminary data.</text>
</comment>
<dbReference type="PIRSF" id="PIRSF006157">
    <property type="entry name" value="Doxgns_DODA"/>
    <property type="match status" value="1"/>
</dbReference>
<reference evidence="10 11" key="2">
    <citation type="journal article" date="2019" name="PLoS Negl. Trop. Dis.">
        <title>Revisiting the worldwide diversity of Leptospira species in the environment.</title>
        <authorList>
            <person name="Vincent A.T."/>
            <person name="Schiettekatte O."/>
            <person name="Bourhy P."/>
            <person name="Veyrier F.J."/>
            <person name="Picardeau M."/>
        </authorList>
    </citation>
    <scope>NUCLEOTIDE SEQUENCE [LARGE SCALE GENOMIC DNA]</scope>
    <source>
        <strain evidence="10">201702690</strain>
        <strain evidence="8 11">SSW18</strain>
    </source>
</reference>
<dbReference type="EMBL" id="RQER01000007">
    <property type="protein sequence ID" value="TGK00170.1"/>
    <property type="molecule type" value="Genomic_DNA"/>
</dbReference>
<dbReference type="CDD" id="cd07363">
    <property type="entry name" value="45_DOPA_Dioxygenase"/>
    <property type="match status" value="1"/>
</dbReference>
<keyword evidence="8" id="KW-0223">Dioxygenase</keyword>
<dbReference type="GO" id="GO:0008270">
    <property type="term" value="F:zinc ion binding"/>
    <property type="evidence" value="ECO:0007669"/>
    <property type="project" value="InterPro"/>
</dbReference>
<evidence type="ECO:0000259" key="7">
    <source>
        <dbReference type="Pfam" id="PF02900"/>
    </source>
</evidence>
<keyword evidence="5" id="KW-0560">Oxidoreductase</keyword>
<sequence length="299" mass="33398">MSGLKISDRPGLLSRKGFLFGVGGLVLGGLGLGKILVGKQGEKKMGKLPVFFVGHGSPMNALGPNEFATAWADSVKDFPEPKAILCISAHWFTRGQYVTAMEFPPTIHDFYGFPQELFNVQYPAPGDPKLAERISKNEEGQIQLDYEWGLDHGTWSVLRNMYPKANIPVLQLSLDATKPASWHYEFAKSLSKLREEGILIVGSGDLVHNLRLYDWKNQDHAQDWALDANETFKDLIMKRDVKSLSAYQTLGTAVQMAVPTPEHYLPVLYTMALAEEKEEIHFYNDVIQSSVSLTSLKIQ</sequence>
<dbReference type="RefSeq" id="WP_135643721.1">
    <property type="nucleotide sequence ID" value="NZ_RQER01000007.1"/>
</dbReference>
<evidence type="ECO:0000313" key="11">
    <source>
        <dbReference type="Proteomes" id="UP000297946"/>
    </source>
</evidence>
<evidence type="ECO:0000256" key="6">
    <source>
        <dbReference type="SAM" id="Phobius"/>
    </source>
</evidence>
<feature type="domain" description="Extradiol ring-cleavage dioxygenase class III enzyme subunit B" evidence="7">
    <location>
        <begin position="66"/>
        <end position="281"/>
    </location>
</feature>
<accession>A0A5F1ZYC9</accession>
<keyword evidence="6" id="KW-1133">Transmembrane helix</keyword>
<dbReference type="Proteomes" id="UP000297946">
    <property type="component" value="Unassembled WGS sequence"/>
</dbReference>
<dbReference type="Proteomes" id="UP000297273">
    <property type="component" value="Unassembled WGS sequence"/>
</dbReference>
<organism evidence="8 11">
    <name type="scientific">Leptospira langatensis</name>
    <dbReference type="NCBI Taxonomy" id="2484983"/>
    <lineage>
        <taxon>Bacteria</taxon>
        <taxon>Pseudomonadati</taxon>
        <taxon>Spirochaetota</taxon>
        <taxon>Spirochaetia</taxon>
        <taxon>Leptospirales</taxon>
        <taxon>Leptospiraceae</taxon>
        <taxon>Leptospira</taxon>
    </lineage>
</organism>
<evidence type="ECO:0000256" key="2">
    <source>
        <dbReference type="ARBA" id="ARBA00007581"/>
    </source>
</evidence>
<evidence type="ECO:0000313" key="8">
    <source>
        <dbReference type="EMBL" id="TGK00170.1"/>
    </source>
</evidence>
<evidence type="ECO:0000313" key="10">
    <source>
        <dbReference type="Proteomes" id="UP000297273"/>
    </source>
</evidence>
<dbReference type="InterPro" id="IPR014436">
    <property type="entry name" value="Extradiol_dOase_DODA"/>
</dbReference>
<dbReference type="PANTHER" id="PTHR30096">
    <property type="entry name" value="4,5-DOPA DIOXYGENASE EXTRADIOL-LIKE PROTEIN"/>
    <property type="match status" value="1"/>
</dbReference>
<dbReference type="GO" id="GO:0008198">
    <property type="term" value="F:ferrous iron binding"/>
    <property type="evidence" value="ECO:0007669"/>
    <property type="project" value="InterPro"/>
</dbReference>
<dbReference type="Pfam" id="PF02900">
    <property type="entry name" value="LigB"/>
    <property type="match status" value="1"/>
</dbReference>
<evidence type="ECO:0000256" key="4">
    <source>
        <dbReference type="ARBA" id="ARBA00022833"/>
    </source>
</evidence>
<dbReference type="NCBIfam" id="NF007914">
    <property type="entry name" value="PRK10628.1"/>
    <property type="match status" value="1"/>
</dbReference>
<evidence type="ECO:0000256" key="1">
    <source>
        <dbReference type="ARBA" id="ARBA00001947"/>
    </source>
</evidence>
<comment type="similarity">
    <text evidence="2">Belongs to the DODA-type extradiol aromatic ring-opening dioxygenase family.</text>
</comment>
<evidence type="ECO:0000256" key="3">
    <source>
        <dbReference type="ARBA" id="ARBA00022723"/>
    </source>
</evidence>
<name>A0A5F1ZYC9_9LEPT</name>
<proteinExistence type="inferred from homology"/>
<gene>
    <name evidence="8" type="ORF">EHO57_12845</name>
    <name evidence="9" type="ORF">EHQ53_04990</name>
</gene>
<dbReference type="PANTHER" id="PTHR30096:SF0">
    <property type="entry name" value="4,5-DOPA DIOXYGENASE EXTRADIOL-LIKE PROTEIN"/>
    <property type="match status" value="1"/>
</dbReference>
<dbReference type="OrthoDB" id="9790889at2"/>
<dbReference type="Gene3D" id="3.40.830.10">
    <property type="entry name" value="LigB-like"/>
    <property type="match status" value="1"/>
</dbReference>
<keyword evidence="10" id="KW-1185">Reference proteome</keyword>
<keyword evidence="4" id="KW-0862">Zinc</keyword>
<dbReference type="GO" id="GO:0016702">
    <property type="term" value="F:oxidoreductase activity, acting on single donors with incorporation of molecular oxygen, incorporation of two atoms of oxygen"/>
    <property type="evidence" value="ECO:0007669"/>
    <property type="project" value="UniProtKB-ARBA"/>
</dbReference>